<protein>
    <submittedName>
        <fullName evidence="3">Ca2+-binding EF-hand superfamily protein</fullName>
    </submittedName>
</protein>
<dbReference type="Pfam" id="PF13499">
    <property type="entry name" value="EF-hand_7"/>
    <property type="match status" value="1"/>
</dbReference>
<dbReference type="Pfam" id="PF13202">
    <property type="entry name" value="EF-hand_5"/>
    <property type="match status" value="1"/>
</dbReference>
<dbReference type="AlphaFoldDB" id="A0A840G1Y4"/>
<organism evidence="3 4">
    <name type="scientific">Rhodocyclus tenuis</name>
    <name type="common">Rhodospirillum tenue</name>
    <dbReference type="NCBI Taxonomy" id="1066"/>
    <lineage>
        <taxon>Bacteria</taxon>
        <taxon>Pseudomonadati</taxon>
        <taxon>Pseudomonadota</taxon>
        <taxon>Betaproteobacteria</taxon>
        <taxon>Rhodocyclales</taxon>
        <taxon>Rhodocyclaceae</taxon>
        <taxon>Rhodocyclus</taxon>
    </lineage>
</organism>
<evidence type="ECO:0000259" key="2">
    <source>
        <dbReference type="PROSITE" id="PS50222"/>
    </source>
</evidence>
<feature type="compositionally biased region" description="Acidic residues" evidence="1">
    <location>
        <begin position="123"/>
        <end position="134"/>
    </location>
</feature>
<evidence type="ECO:0000313" key="3">
    <source>
        <dbReference type="EMBL" id="MBB4245955.1"/>
    </source>
</evidence>
<gene>
    <name evidence="3" type="ORF">GGD90_000304</name>
</gene>
<proteinExistence type="predicted"/>
<dbReference type="EMBL" id="JACIGE010000001">
    <property type="protein sequence ID" value="MBB4245955.1"/>
    <property type="molecule type" value="Genomic_DNA"/>
</dbReference>
<dbReference type="Gene3D" id="1.10.238.10">
    <property type="entry name" value="EF-hand"/>
    <property type="match status" value="2"/>
</dbReference>
<sequence>MSISIGSSLSTYSAISSLRQQRPDAATVAEDIFSKLDTSGQGYLELSDFETAFASLDSSSSSSTTTSAEDVFAQIDADRDGKVTQDELTSKLQELADTLDSQFDQSRVAGGMPPPPPQNGGDNGEDQGLSEDEMTAMASDVAASDSNLASLLNTVVGNFDAADTDGDGRVTFKESQAYAEQSAANGTSSTTSDSSTSSSTATAAATTADSGSSGEVLRRILDLVRAYGLGDEGSSSNSSAISVSV</sequence>
<dbReference type="Proteomes" id="UP000587070">
    <property type="component" value="Unassembled WGS sequence"/>
</dbReference>
<feature type="region of interest" description="Disordered" evidence="1">
    <location>
        <begin position="176"/>
        <end position="214"/>
    </location>
</feature>
<dbReference type="SUPFAM" id="SSF47473">
    <property type="entry name" value="EF-hand"/>
    <property type="match status" value="1"/>
</dbReference>
<dbReference type="RefSeq" id="WP_153115041.1">
    <property type="nucleotide sequence ID" value="NZ_JACIGE010000001.1"/>
</dbReference>
<dbReference type="InterPro" id="IPR018247">
    <property type="entry name" value="EF_Hand_1_Ca_BS"/>
</dbReference>
<reference evidence="3 4" key="1">
    <citation type="submission" date="2020-08" db="EMBL/GenBank/DDBJ databases">
        <title>Genome sequencing of Purple Non-Sulfur Bacteria from various extreme environments.</title>
        <authorList>
            <person name="Mayer M."/>
        </authorList>
    </citation>
    <scope>NUCLEOTIDE SEQUENCE [LARGE SCALE GENOMIC DNA]</scope>
    <source>
        <strain evidence="3 4">2761</strain>
    </source>
</reference>
<feature type="domain" description="EF-hand" evidence="2">
    <location>
        <begin position="159"/>
        <end position="185"/>
    </location>
</feature>
<keyword evidence="4" id="KW-1185">Reference proteome</keyword>
<feature type="compositionally biased region" description="Low complexity" evidence="1">
    <location>
        <begin position="182"/>
        <end position="213"/>
    </location>
</feature>
<comment type="caution">
    <text evidence="3">The sequence shown here is derived from an EMBL/GenBank/DDBJ whole genome shotgun (WGS) entry which is preliminary data.</text>
</comment>
<feature type="region of interest" description="Disordered" evidence="1">
    <location>
        <begin position="96"/>
        <end position="141"/>
    </location>
</feature>
<name>A0A840G1Y4_RHOTE</name>
<feature type="domain" description="EF-hand" evidence="2">
    <location>
        <begin position="63"/>
        <end position="98"/>
    </location>
</feature>
<evidence type="ECO:0000313" key="4">
    <source>
        <dbReference type="Proteomes" id="UP000587070"/>
    </source>
</evidence>
<accession>A0A840G1Y4</accession>
<dbReference type="GO" id="GO:0005509">
    <property type="term" value="F:calcium ion binding"/>
    <property type="evidence" value="ECO:0007669"/>
    <property type="project" value="InterPro"/>
</dbReference>
<dbReference type="PROSITE" id="PS50222">
    <property type="entry name" value="EF_HAND_2"/>
    <property type="match status" value="3"/>
</dbReference>
<dbReference type="InterPro" id="IPR002048">
    <property type="entry name" value="EF_hand_dom"/>
</dbReference>
<dbReference type="OrthoDB" id="8590058at2"/>
<dbReference type="PROSITE" id="PS00018">
    <property type="entry name" value="EF_HAND_1"/>
    <property type="match status" value="1"/>
</dbReference>
<dbReference type="SMART" id="SM00054">
    <property type="entry name" value="EFh"/>
    <property type="match status" value="3"/>
</dbReference>
<dbReference type="InterPro" id="IPR011992">
    <property type="entry name" value="EF-hand-dom_pair"/>
</dbReference>
<evidence type="ECO:0000256" key="1">
    <source>
        <dbReference type="SAM" id="MobiDB-lite"/>
    </source>
</evidence>
<feature type="domain" description="EF-hand" evidence="2">
    <location>
        <begin position="24"/>
        <end position="59"/>
    </location>
</feature>